<dbReference type="KEGG" id="lut:Lupro_02790"/>
<reference evidence="3" key="1">
    <citation type="submission" date="2015-12" db="EMBL/GenBank/DDBJ databases">
        <title>Complete genome sequence of Lutibacter profundus strain LP1.</title>
        <authorList>
            <person name="Wissuwa J."/>
            <person name="Le Moine Bauer S."/>
            <person name="Stokke R."/>
            <person name="Dahle H."/>
            <person name="Steen I.H."/>
        </authorList>
    </citation>
    <scope>NUCLEOTIDE SEQUENCE [LARGE SCALE GENOMIC DNA]</scope>
    <source>
        <strain evidence="3">LP1</strain>
    </source>
</reference>
<dbReference type="AlphaFoldDB" id="A0A0X8G543"/>
<proteinExistence type="predicted"/>
<dbReference type="EMBL" id="CP013355">
    <property type="protein sequence ID" value="AMC10243.1"/>
    <property type="molecule type" value="Genomic_DNA"/>
</dbReference>
<dbReference type="PROSITE" id="PS51257">
    <property type="entry name" value="PROKAR_LIPOPROTEIN"/>
    <property type="match status" value="1"/>
</dbReference>
<keyword evidence="1" id="KW-0472">Membrane</keyword>
<protein>
    <submittedName>
        <fullName evidence="2">Uncharacterized protein</fullName>
    </submittedName>
</protein>
<evidence type="ECO:0000313" key="3">
    <source>
        <dbReference type="Proteomes" id="UP000059672"/>
    </source>
</evidence>
<organism evidence="2 3">
    <name type="scientific">Lutibacter profundi</name>
    <dbReference type="NCBI Taxonomy" id="1622118"/>
    <lineage>
        <taxon>Bacteria</taxon>
        <taxon>Pseudomonadati</taxon>
        <taxon>Bacteroidota</taxon>
        <taxon>Flavobacteriia</taxon>
        <taxon>Flavobacteriales</taxon>
        <taxon>Flavobacteriaceae</taxon>
        <taxon>Lutibacter</taxon>
    </lineage>
</organism>
<name>A0A0X8G543_9FLAO</name>
<evidence type="ECO:0000313" key="2">
    <source>
        <dbReference type="EMBL" id="AMC10243.1"/>
    </source>
</evidence>
<accession>A0A0X8G543</accession>
<gene>
    <name evidence="2" type="ORF">Lupro_02790</name>
</gene>
<keyword evidence="1" id="KW-1133">Transmembrane helix</keyword>
<dbReference type="RefSeq" id="WP_068206088.1">
    <property type="nucleotide sequence ID" value="NZ_CP013355.1"/>
</dbReference>
<keyword evidence="3" id="KW-1185">Reference proteome</keyword>
<evidence type="ECO:0000256" key="1">
    <source>
        <dbReference type="SAM" id="Phobius"/>
    </source>
</evidence>
<dbReference type="STRING" id="1622118.Lupro_02790"/>
<feature type="transmembrane region" description="Helical" evidence="1">
    <location>
        <begin position="6"/>
        <end position="24"/>
    </location>
</feature>
<dbReference type="Proteomes" id="UP000059672">
    <property type="component" value="Chromosome"/>
</dbReference>
<sequence>MKNLISYSSSVIIIFIILTSCKSLNRKATINGFVNNYFVVKNEEIKIEDLQKYINYDKLTFNSLTIYERKKLNEYFNFMIDIGYKNLKMNDFQFKIYSSYEINPNLILHYNILYHDKKSIYYMVSRDKLFCFFILDKNNKIISFFSRDFMSQGKDIEPFILTSKNNLESLLKN</sequence>
<reference evidence="2 3" key="2">
    <citation type="journal article" date="2016" name="Int. J. Syst. Evol. Microbiol.">
        <title>Lutibacter profundi sp. nov., isolated from a deep-sea hydrothermal system on the Arctic Mid-Ocean Ridge and emended description of the genus Lutibacter.</title>
        <authorList>
            <person name="Le Moine Bauer S."/>
            <person name="Roalkvam I."/>
            <person name="Steen I.H."/>
            <person name="Dahle H."/>
        </authorList>
    </citation>
    <scope>NUCLEOTIDE SEQUENCE [LARGE SCALE GENOMIC DNA]</scope>
    <source>
        <strain evidence="2 3">LP1</strain>
    </source>
</reference>
<keyword evidence="1" id="KW-0812">Transmembrane</keyword>